<protein>
    <recommendedName>
        <fullName evidence="3">1-acyl-sn-glycerol-3-phosphate acyltransferase</fullName>
    </recommendedName>
</protein>
<gene>
    <name evidence="2" type="ORF">METZ01_LOCUS292655</name>
</gene>
<dbReference type="EMBL" id="UINC01089048">
    <property type="protein sequence ID" value="SVC39801.1"/>
    <property type="molecule type" value="Genomic_DNA"/>
</dbReference>
<evidence type="ECO:0000256" key="1">
    <source>
        <dbReference type="SAM" id="Phobius"/>
    </source>
</evidence>
<organism evidence="2">
    <name type="scientific">marine metagenome</name>
    <dbReference type="NCBI Taxonomy" id="408172"/>
    <lineage>
        <taxon>unclassified sequences</taxon>
        <taxon>metagenomes</taxon>
        <taxon>ecological metagenomes</taxon>
    </lineage>
</organism>
<evidence type="ECO:0008006" key="3">
    <source>
        <dbReference type="Google" id="ProtNLM"/>
    </source>
</evidence>
<evidence type="ECO:0000313" key="2">
    <source>
        <dbReference type="EMBL" id="SVC39801.1"/>
    </source>
</evidence>
<sequence>MIWVRSAIFFAGMAVSAILFCPVALLAWPVPPVSRMRIIGLWARFICWWLAVTCGLRHQVEGLEHLPATPGV</sequence>
<proteinExistence type="predicted"/>
<accession>A0A382LY18</accession>
<dbReference type="AlphaFoldDB" id="A0A382LY18"/>
<reference evidence="2" key="1">
    <citation type="submission" date="2018-05" db="EMBL/GenBank/DDBJ databases">
        <authorList>
            <person name="Lanie J.A."/>
            <person name="Ng W.-L."/>
            <person name="Kazmierczak K.M."/>
            <person name="Andrzejewski T.M."/>
            <person name="Davidsen T.M."/>
            <person name="Wayne K.J."/>
            <person name="Tettelin H."/>
            <person name="Glass J.I."/>
            <person name="Rusch D."/>
            <person name="Podicherti R."/>
            <person name="Tsui H.-C.T."/>
            <person name="Winkler M.E."/>
        </authorList>
    </citation>
    <scope>NUCLEOTIDE SEQUENCE</scope>
</reference>
<keyword evidence="1" id="KW-0812">Transmembrane</keyword>
<name>A0A382LY18_9ZZZZ</name>
<keyword evidence="1" id="KW-0472">Membrane</keyword>
<keyword evidence="1" id="KW-1133">Transmembrane helix</keyword>
<feature type="non-terminal residue" evidence="2">
    <location>
        <position position="72"/>
    </location>
</feature>
<feature type="transmembrane region" description="Helical" evidence="1">
    <location>
        <begin position="7"/>
        <end position="30"/>
    </location>
</feature>